<protein>
    <submittedName>
        <fullName evidence="2">Uncharacterized protein</fullName>
    </submittedName>
</protein>
<feature type="transmembrane region" description="Helical" evidence="1">
    <location>
        <begin position="15"/>
        <end position="35"/>
    </location>
</feature>
<evidence type="ECO:0000256" key="1">
    <source>
        <dbReference type="SAM" id="Phobius"/>
    </source>
</evidence>
<reference evidence="2 3" key="1">
    <citation type="submission" date="2019-02" db="EMBL/GenBank/DDBJ databases">
        <title>Deep-cultivation of Planctomycetes and their phenomic and genomic characterization uncovers novel biology.</title>
        <authorList>
            <person name="Wiegand S."/>
            <person name="Jogler M."/>
            <person name="Boedeker C."/>
            <person name="Pinto D."/>
            <person name="Vollmers J."/>
            <person name="Rivas-Marin E."/>
            <person name="Kohn T."/>
            <person name="Peeters S.H."/>
            <person name="Heuer A."/>
            <person name="Rast P."/>
            <person name="Oberbeckmann S."/>
            <person name="Bunk B."/>
            <person name="Jeske O."/>
            <person name="Meyerdierks A."/>
            <person name="Storesund J.E."/>
            <person name="Kallscheuer N."/>
            <person name="Luecker S."/>
            <person name="Lage O.M."/>
            <person name="Pohl T."/>
            <person name="Merkel B.J."/>
            <person name="Hornburger P."/>
            <person name="Mueller R.-W."/>
            <person name="Bruemmer F."/>
            <person name="Labrenz M."/>
            <person name="Spormann A.M."/>
            <person name="Op den Camp H."/>
            <person name="Overmann J."/>
            <person name="Amann R."/>
            <person name="Jetten M.S.M."/>
            <person name="Mascher T."/>
            <person name="Medema M.H."/>
            <person name="Devos D.P."/>
            <person name="Kaster A.-K."/>
            <person name="Ovreas L."/>
            <person name="Rohde M."/>
            <person name="Galperin M.Y."/>
            <person name="Jogler C."/>
        </authorList>
    </citation>
    <scope>NUCLEOTIDE SEQUENCE [LARGE SCALE GENOMIC DNA]</scope>
    <source>
        <strain evidence="2 3">Pan181</strain>
    </source>
</reference>
<dbReference type="KEGG" id="amuc:Pan181_20410"/>
<keyword evidence="1" id="KW-0812">Transmembrane</keyword>
<accession>A0A518AM99</accession>
<dbReference type="EMBL" id="CP036278">
    <property type="protein sequence ID" value="QDU55844.1"/>
    <property type="molecule type" value="Genomic_DNA"/>
</dbReference>
<name>A0A518AM99_9BACT</name>
<organism evidence="2 3">
    <name type="scientific">Aeoliella mucimassa</name>
    <dbReference type="NCBI Taxonomy" id="2527972"/>
    <lineage>
        <taxon>Bacteria</taxon>
        <taxon>Pseudomonadati</taxon>
        <taxon>Planctomycetota</taxon>
        <taxon>Planctomycetia</taxon>
        <taxon>Pirellulales</taxon>
        <taxon>Lacipirellulaceae</taxon>
        <taxon>Aeoliella</taxon>
    </lineage>
</organism>
<dbReference type="Proteomes" id="UP000315750">
    <property type="component" value="Chromosome"/>
</dbReference>
<gene>
    <name evidence="2" type="ORF">Pan181_20410</name>
</gene>
<sequence length="187" mass="20664">MTDNTLAIESAITRAGYINTVLVGGVLFAATVCLIRNRKKDEFELLGVEMPVKFFPTLSMGYTVAHIYCTYLFSQLCCTLGMNLDVWNALTYKGPFIFNGMLPRNAIWSLEFNGISIPMLTSIHTLDPTLWLFYSFIAIVYFGFLASASVAGYSKRASHLLAATLVFINWLTGSVWANSASLLQATS</sequence>
<evidence type="ECO:0000313" key="3">
    <source>
        <dbReference type="Proteomes" id="UP000315750"/>
    </source>
</evidence>
<evidence type="ECO:0000313" key="2">
    <source>
        <dbReference type="EMBL" id="QDU55844.1"/>
    </source>
</evidence>
<dbReference type="RefSeq" id="WP_145246645.1">
    <property type="nucleotide sequence ID" value="NZ_CP036278.1"/>
</dbReference>
<dbReference type="AlphaFoldDB" id="A0A518AM99"/>
<proteinExistence type="predicted"/>
<keyword evidence="1" id="KW-1133">Transmembrane helix</keyword>
<keyword evidence="1" id="KW-0472">Membrane</keyword>
<feature type="transmembrane region" description="Helical" evidence="1">
    <location>
        <begin position="131"/>
        <end position="153"/>
    </location>
</feature>
<keyword evidence="3" id="KW-1185">Reference proteome</keyword>
<feature type="transmembrane region" description="Helical" evidence="1">
    <location>
        <begin position="160"/>
        <end position="177"/>
    </location>
</feature>